<name>A0A378NRE1_9FIRM</name>
<evidence type="ECO:0000313" key="1">
    <source>
        <dbReference type="EMBL" id="STY70921.1"/>
    </source>
</evidence>
<dbReference type="Pfam" id="PF05991">
    <property type="entry name" value="NYN_YacP"/>
    <property type="match status" value="1"/>
</dbReference>
<dbReference type="EMBL" id="UGPP01000001">
    <property type="protein sequence ID" value="STY70921.1"/>
    <property type="molecule type" value="Genomic_DNA"/>
</dbReference>
<proteinExistence type="predicted"/>
<evidence type="ECO:0000313" key="2">
    <source>
        <dbReference type="Proteomes" id="UP000255234"/>
    </source>
</evidence>
<organism evidence="1 2">
    <name type="scientific">Megamonas hypermegale</name>
    <dbReference type="NCBI Taxonomy" id="158847"/>
    <lineage>
        <taxon>Bacteria</taxon>
        <taxon>Bacillati</taxon>
        <taxon>Bacillota</taxon>
        <taxon>Negativicutes</taxon>
        <taxon>Selenomonadales</taxon>
        <taxon>Selenomonadaceae</taxon>
        <taxon>Megamonas</taxon>
    </lineage>
</organism>
<gene>
    <name evidence="1" type="ORF">NCTC10571_01071</name>
</gene>
<sequence>MNRSRTYLTPNRHEKYMVVDGYNIINAWESLKKFINDDLDFAREKLIHLLMEYGQYEKYDITIVFDAQYTNAEENVEEKSKHCKVVYTKEKETADSYIERSVYEATKYYGREVYVVTSDGAEQSLILGAGAYRISANELWRRIKHSKKNIRDEYTGEHVLPLRRSEIGSRINDEVMAKLDELRKRKS</sequence>
<dbReference type="CDD" id="cd10912">
    <property type="entry name" value="PIN_YacP-like"/>
    <property type="match status" value="1"/>
</dbReference>
<dbReference type="PANTHER" id="PTHR34547:SF1">
    <property type="entry name" value="YACP-LIKE NYN DOMAIN PROTEIN"/>
    <property type="match status" value="1"/>
</dbReference>
<protein>
    <submittedName>
        <fullName evidence="1">Predicted RNA-binding protein containing a PIN domain</fullName>
    </submittedName>
</protein>
<reference evidence="1 2" key="1">
    <citation type="submission" date="2018-06" db="EMBL/GenBank/DDBJ databases">
        <authorList>
            <consortium name="Pathogen Informatics"/>
            <person name="Doyle S."/>
        </authorList>
    </citation>
    <scope>NUCLEOTIDE SEQUENCE [LARGE SCALE GENOMIC DNA]</scope>
    <source>
        <strain evidence="1 2">NCTC10571</strain>
    </source>
</reference>
<dbReference type="Proteomes" id="UP000255234">
    <property type="component" value="Unassembled WGS sequence"/>
</dbReference>
<dbReference type="STRING" id="1122216.GCA_000423385_01818"/>
<dbReference type="RefSeq" id="WP_018999031.1">
    <property type="nucleotide sequence ID" value="NZ_UGPP01000001.1"/>
</dbReference>
<dbReference type="AlphaFoldDB" id="A0A378NRE1"/>
<dbReference type="PANTHER" id="PTHR34547">
    <property type="entry name" value="YACP-LIKE NYN DOMAIN PROTEIN"/>
    <property type="match status" value="1"/>
</dbReference>
<dbReference type="InterPro" id="IPR010298">
    <property type="entry name" value="YacP-like"/>
</dbReference>
<accession>A0A378NRE1</accession>